<evidence type="ECO:0000256" key="1">
    <source>
        <dbReference type="SAM" id="SignalP"/>
    </source>
</evidence>
<gene>
    <name evidence="2" type="ORF">L596_028578</name>
</gene>
<evidence type="ECO:0008006" key="4">
    <source>
        <dbReference type="Google" id="ProtNLM"/>
    </source>
</evidence>
<evidence type="ECO:0000313" key="2">
    <source>
        <dbReference type="EMBL" id="TKR61474.1"/>
    </source>
</evidence>
<reference evidence="2 3" key="2">
    <citation type="journal article" date="2019" name="G3 (Bethesda)">
        <title>Hybrid Assembly of the Genome of the Entomopathogenic Nematode Steinernema carpocapsae Identifies the X-Chromosome.</title>
        <authorList>
            <person name="Serra L."/>
            <person name="Macchietto M."/>
            <person name="Macias-Munoz A."/>
            <person name="McGill C.J."/>
            <person name="Rodriguez I.M."/>
            <person name="Rodriguez B."/>
            <person name="Murad R."/>
            <person name="Mortazavi A."/>
        </authorList>
    </citation>
    <scope>NUCLEOTIDE SEQUENCE [LARGE SCALE GENOMIC DNA]</scope>
    <source>
        <strain evidence="2 3">ALL</strain>
    </source>
</reference>
<keyword evidence="1" id="KW-0732">Signal</keyword>
<name>A0A4U5LYU0_STECR</name>
<organism evidence="2 3">
    <name type="scientific">Steinernema carpocapsae</name>
    <name type="common">Entomopathogenic nematode</name>
    <dbReference type="NCBI Taxonomy" id="34508"/>
    <lineage>
        <taxon>Eukaryota</taxon>
        <taxon>Metazoa</taxon>
        <taxon>Ecdysozoa</taxon>
        <taxon>Nematoda</taxon>
        <taxon>Chromadorea</taxon>
        <taxon>Rhabditida</taxon>
        <taxon>Tylenchina</taxon>
        <taxon>Panagrolaimomorpha</taxon>
        <taxon>Strongyloidoidea</taxon>
        <taxon>Steinernematidae</taxon>
        <taxon>Steinernema</taxon>
    </lineage>
</organism>
<evidence type="ECO:0000313" key="3">
    <source>
        <dbReference type="Proteomes" id="UP000298663"/>
    </source>
</evidence>
<comment type="caution">
    <text evidence="2">The sequence shown here is derived from an EMBL/GenBank/DDBJ whole genome shotgun (WGS) entry which is preliminary data.</text>
</comment>
<dbReference type="EMBL" id="AZBU02000011">
    <property type="protein sequence ID" value="TKR61474.1"/>
    <property type="molecule type" value="Genomic_DNA"/>
</dbReference>
<dbReference type="Proteomes" id="UP000298663">
    <property type="component" value="Unassembled WGS sequence"/>
</dbReference>
<feature type="chain" id="PRO_5020277581" description="Secreted protein" evidence="1">
    <location>
        <begin position="18"/>
        <end position="89"/>
    </location>
</feature>
<accession>A0A4U5LYU0</accession>
<feature type="signal peptide" evidence="1">
    <location>
        <begin position="1"/>
        <end position="17"/>
    </location>
</feature>
<sequence length="89" mass="10404">MFPKTLFAIAFFFVVLATFQQNKQRVSCDKQNCRQFMAYRFMAFVWLPSNLITKREVCTYFMPCSSDALRTLILFYVAQTSTGIGFPFL</sequence>
<dbReference type="AlphaFoldDB" id="A0A4U5LYU0"/>
<protein>
    <recommendedName>
        <fullName evidence="4">Secreted protein</fullName>
    </recommendedName>
</protein>
<proteinExistence type="predicted"/>
<keyword evidence="3" id="KW-1185">Reference proteome</keyword>
<reference evidence="2 3" key="1">
    <citation type="journal article" date="2015" name="Genome Biol.">
        <title>Comparative genomics of Steinernema reveals deeply conserved gene regulatory networks.</title>
        <authorList>
            <person name="Dillman A.R."/>
            <person name="Macchietto M."/>
            <person name="Porter C.F."/>
            <person name="Rogers A."/>
            <person name="Williams B."/>
            <person name="Antoshechkin I."/>
            <person name="Lee M.M."/>
            <person name="Goodwin Z."/>
            <person name="Lu X."/>
            <person name="Lewis E.E."/>
            <person name="Goodrich-Blair H."/>
            <person name="Stock S.P."/>
            <person name="Adams B.J."/>
            <person name="Sternberg P.W."/>
            <person name="Mortazavi A."/>
        </authorList>
    </citation>
    <scope>NUCLEOTIDE SEQUENCE [LARGE SCALE GENOMIC DNA]</scope>
    <source>
        <strain evidence="2 3">ALL</strain>
    </source>
</reference>